<dbReference type="KEGG" id="sma:SAVERM_5437"/>
<dbReference type="EMBL" id="BA000030">
    <property type="protein sequence ID" value="BAC73149.1"/>
    <property type="molecule type" value="Genomic_DNA"/>
</dbReference>
<keyword evidence="2" id="KW-0472">Membrane</keyword>
<proteinExistence type="predicted"/>
<keyword evidence="2" id="KW-1133">Transmembrane helix</keyword>
<feature type="transmembrane region" description="Helical" evidence="2">
    <location>
        <begin position="130"/>
        <end position="149"/>
    </location>
</feature>
<evidence type="ECO:0000256" key="2">
    <source>
        <dbReference type="SAM" id="Phobius"/>
    </source>
</evidence>
<evidence type="ECO:0000313" key="4">
    <source>
        <dbReference type="Proteomes" id="UP000000428"/>
    </source>
</evidence>
<accession>Q82CB5</accession>
<reference evidence="3 4" key="3">
    <citation type="journal article" date="2014" name="J. Ind. Microbiol. Biotechnol.">
        <title>Genome mining of the Streptomyces avermitilis genome and development of genome-minimized hosts for heterologous expression of biosynthetic gene clusters.</title>
        <authorList>
            <person name="Ikeda H."/>
            <person name="Shin-ya K."/>
            <person name="Omura S."/>
        </authorList>
    </citation>
    <scope>NUCLEOTIDE SEQUENCE [LARGE SCALE GENOMIC DNA]</scope>
    <source>
        <strain evidence="4">ATCC 31267 / DSM 46492 / JCM 5070 / NBRC 14893 / NCIMB 12804 / NRRL 8165 / MA-4680</strain>
    </source>
</reference>
<feature type="region of interest" description="Disordered" evidence="1">
    <location>
        <begin position="1"/>
        <end position="42"/>
    </location>
</feature>
<keyword evidence="2" id="KW-0812">Transmembrane</keyword>
<dbReference type="eggNOG" id="ENOG5032RQ6">
    <property type="taxonomic scope" value="Bacteria"/>
</dbReference>
<evidence type="ECO:0000256" key="1">
    <source>
        <dbReference type="SAM" id="MobiDB-lite"/>
    </source>
</evidence>
<reference evidence="3 4" key="2">
    <citation type="journal article" date="2003" name="Nat. Biotechnol.">
        <title>Complete genome sequence and comparative analysis of the industrial microorganism Streptomyces avermitilis.</title>
        <authorList>
            <person name="Ikeda H."/>
            <person name="Ishikawa J."/>
            <person name="Hanamoto A."/>
            <person name="Shinose M."/>
            <person name="Kikuchi H."/>
            <person name="Shiba T."/>
            <person name="Sakaki Y."/>
            <person name="Hattori M."/>
            <person name="Omura S."/>
        </authorList>
    </citation>
    <scope>NUCLEOTIDE SEQUENCE [LARGE SCALE GENOMIC DNA]</scope>
    <source>
        <strain evidence="4">ATCC 31267 / DSM 46492 / JCM 5070 / NBRC 14893 / NCIMB 12804 / NRRL 8165 / MA-4680</strain>
    </source>
</reference>
<evidence type="ECO:0000313" key="3">
    <source>
        <dbReference type="EMBL" id="BAC73149.1"/>
    </source>
</evidence>
<reference evidence="3 4" key="1">
    <citation type="journal article" date="2001" name="Proc. Natl. Acad. Sci. U.S.A.">
        <title>Genome sequence of an industrial microorganism Streptomyces avermitilis: deducing the ability of producing secondary metabolites.</title>
        <authorList>
            <person name="Omura S."/>
            <person name="Ikeda H."/>
            <person name="Ishikawa J."/>
            <person name="Hanamoto A."/>
            <person name="Takahashi C."/>
            <person name="Shinose M."/>
            <person name="Takahashi Y."/>
            <person name="Horikawa H."/>
            <person name="Nakazawa H."/>
            <person name="Osonoe T."/>
            <person name="Kikuchi H."/>
            <person name="Shiba T."/>
            <person name="Sakaki Y."/>
            <person name="Hattori M."/>
        </authorList>
    </citation>
    <scope>NUCLEOTIDE SEQUENCE [LARGE SCALE GENOMIC DNA]</scope>
    <source>
        <strain evidence="4">ATCC 31267 / DSM 46492 / JCM 5070 / NBRC 14893 / NCIMB 12804 / NRRL 8165 / MA-4680</strain>
    </source>
</reference>
<feature type="compositionally biased region" description="Polar residues" evidence="1">
    <location>
        <begin position="1"/>
        <end position="12"/>
    </location>
</feature>
<dbReference type="HOGENOM" id="CLU_091242_0_0_11"/>
<organism evidence="3 4">
    <name type="scientific">Streptomyces avermitilis (strain ATCC 31267 / DSM 46492 / JCM 5070 / NBRC 14893 / NCIMB 12804 / NRRL 8165 / MA-4680)</name>
    <dbReference type="NCBI Taxonomy" id="227882"/>
    <lineage>
        <taxon>Bacteria</taxon>
        <taxon>Bacillati</taxon>
        <taxon>Actinomycetota</taxon>
        <taxon>Actinomycetes</taxon>
        <taxon>Kitasatosporales</taxon>
        <taxon>Streptomycetaceae</taxon>
        <taxon>Streptomyces</taxon>
    </lineage>
</organism>
<name>Q82CB5_STRAW</name>
<gene>
    <name evidence="3" type="ORF">SAVERM_5437</name>
</gene>
<dbReference type="AlphaFoldDB" id="Q82CB5"/>
<protein>
    <submittedName>
        <fullName evidence="3">Uncharacterized protein</fullName>
    </submittedName>
</protein>
<keyword evidence="4" id="KW-1185">Reference proteome</keyword>
<dbReference type="Proteomes" id="UP000000428">
    <property type="component" value="Chromosome"/>
</dbReference>
<feature type="compositionally biased region" description="Low complexity" evidence="1">
    <location>
        <begin position="22"/>
        <end position="42"/>
    </location>
</feature>
<feature type="transmembrane region" description="Helical" evidence="2">
    <location>
        <begin position="180"/>
        <end position="199"/>
    </location>
</feature>
<sequence length="202" mass="21664">MQTPRGTSTMTTPPAPNPHQQPHPQANPYAQPQANPYALQGGHPQAPGYGAPGYGAVPPQAGPQWGAPYGPGAYLSCKFCGGAPAVDVTFRAHRGLLILMSFQKLSGPMCATCGLGVQRAMTTQTLWQGWWSPFSLFLFTPFTLVWNLIARGKVTKLQPPQPGQHGPQVDPGEPVHRRGLAYVALVPVLWICFMIAQGLTQS</sequence>